<evidence type="ECO:0000256" key="1">
    <source>
        <dbReference type="SAM" id="Phobius"/>
    </source>
</evidence>
<dbReference type="EMBL" id="SWMS01000038">
    <property type="protein sequence ID" value="TKG60351.1"/>
    <property type="molecule type" value="Genomic_DNA"/>
</dbReference>
<accession>A0ABY2RTS3</accession>
<evidence type="ECO:0000313" key="2">
    <source>
        <dbReference type="EMBL" id="TKG60351.1"/>
    </source>
</evidence>
<proteinExistence type="predicted"/>
<protein>
    <submittedName>
        <fullName evidence="2">Uncharacterized protein</fullName>
    </submittedName>
</protein>
<reference evidence="2 3" key="1">
    <citation type="journal article" date="2015" name="Antonie Van Leeuwenhoek">
        <title>Prauserella endophytica sp. nov., an endophytic actinobacterium isolated from Tamarix taklamakanensis.</title>
        <authorList>
            <person name="Liu J.M."/>
            <person name="Habden X."/>
            <person name="Guo L."/>
            <person name="Tuo L."/>
            <person name="Jiang Z.K."/>
            <person name="Liu S.W."/>
            <person name="Liu X.F."/>
            <person name="Chen L."/>
            <person name="Li R.F."/>
            <person name="Zhang Y.Q."/>
            <person name="Sun C.H."/>
        </authorList>
    </citation>
    <scope>NUCLEOTIDE SEQUENCE [LARGE SCALE GENOMIC DNA]</scope>
    <source>
        <strain evidence="2 3">CGMCC 4.7182</strain>
    </source>
</reference>
<keyword evidence="1" id="KW-0472">Membrane</keyword>
<keyword evidence="3" id="KW-1185">Reference proteome</keyword>
<dbReference type="RefSeq" id="WP_116051733.1">
    <property type="nucleotide sequence ID" value="NZ_SWMS01000038.1"/>
</dbReference>
<sequence length="70" mass="7457">MLHHIRTLRDLTWARITLLRADPERGEITTTVIVTALMAIAAIAIIAIIVAKLTQKANSIDLGLGLGLGG</sequence>
<gene>
    <name evidence="2" type="ORF">FCN18_35520</name>
</gene>
<evidence type="ECO:0000313" key="3">
    <source>
        <dbReference type="Proteomes" id="UP000309992"/>
    </source>
</evidence>
<keyword evidence="1" id="KW-1133">Transmembrane helix</keyword>
<comment type="caution">
    <text evidence="2">The sequence shown here is derived from an EMBL/GenBank/DDBJ whole genome shotgun (WGS) entry which is preliminary data.</text>
</comment>
<keyword evidence="1" id="KW-0812">Transmembrane</keyword>
<feature type="transmembrane region" description="Helical" evidence="1">
    <location>
        <begin position="28"/>
        <end position="51"/>
    </location>
</feature>
<name>A0ABY2RTS3_9PSEU</name>
<organism evidence="2 3">
    <name type="scientific">Prauserella endophytica</name>
    <dbReference type="NCBI Taxonomy" id="1592324"/>
    <lineage>
        <taxon>Bacteria</taxon>
        <taxon>Bacillati</taxon>
        <taxon>Actinomycetota</taxon>
        <taxon>Actinomycetes</taxon>
        <taxon>Pseudonocardiales</taxon>
        <taxon>Pseudonocardiaceae</taxon>
        <taxon>Prauserella</taxon>
        <taxon>Prauserella coralliicola group</taxon>
    </lineage>
</organism>
<dbReference type="Proteomes" id="UP000309992">
    <property type="component" value="Unassembled WGS sequence"/>
</dbReference>